<comment type="caution">
    <text evidence="5">The sequence shown here is derived from an EMBL/GenBank/DDBJ whole genome shotgun (WGS) entry which is preliminary data.</text>
</comment>
<evidence type="ECO:0000313" key="6">
    <source>
        <dbReference type="Proteomes" id="UP000006078"/>
    </source>
</evidence>
<feature type="compositionally biased region" description="Pro residues" evidence="1">
    <location>
        <begin position="829"/>
        <end position="840"/>
    </location>
</feature>
<feature type="compositionally biased region" description="Polar residues" evidence="1">
    <location>
        <begin position="967"/>
        <end position="978"/>
    </location>
</feature>
<dbReference type="NCBIfam" id="NF033681">
    <property type="entry name" value="ExeM_NucH_DNase"/>
    <property type="match status" value="1"/>
</dbReference>
<name>K0YEP9_9CORY</name>
<dbReference type="Proteomes" id="UP000006078">
    <property type="component" value="Unassembled WGS sequence"/>
</dbReference>
<dbReference type="CDD" id="cd10283">
    <property type="entry name" value="MnuA_DNase1-like"/>
    <property type="match status" value="1"/>
</dbReference>
<dbReference type="Gene3D" id="2.60.40.1260">
    <property type="entry name" value="Lamin Tail domain"/>
    <property type="match status" value="1"/>
</dbReference>
<evidence type="ECO:0000256" key="2">
    <source>
        <dbReference type="SAM" id="Phobius"/>
    </source>
</evidence>
<keyword evidence="3" id="KW-0732">Signal</keyword>
<feature type="region of interest" description="Disordered" evidence="1">
    <location>
        <begin position="824"/>
        <end position="999"/>
    </location>
</feature>
<gene>
    <name evidence="5" type="ORF">HMPREF9719_01226</name>
</gene>
<reference evidence="5 6" key="1">
    <citation type="submission" date="2012-08" db="EMBL/GenBank/DDBJ databases">
        <title>The Genome Sequence of Turicella otitidis ATCC 51513.</title>
        <authorList>
            <consortium name="The Broad Institute Genome Sequencing Platform"/>
            <person name="Earl A."/>
            <person name="Ward D."/>
            <person name="Feldgarden M."/>
            <person name="Gevers D."/>
            <person name="Huys G."/>
            <person name="Walker B."/>
            <person name="Young S.K."/>
            <person name="Zeng Q."/>
            <person name="Gargeya S."/>
            <person name="Fitzgerald M."/>
            <person name="Haas B."/>
            <person name="Abouelleil A."/>
            <person name="Alvarado L."/>
            <person name="Arachchi H.M."/>
            <person name="Berlin A.M."/>
            <person name="Chapman S.B."/>
            <person name="Goldberg J."/>
            <person name="Griggs A."/>
            <person name="Gujja S."/>
            <person name="Hansen M."/>
            <person name="Howarth C."/>
            <person name="Imamovic A."/>
            <person name="Larimer J."/>
            <person name="McCowen C."/>
            <person name="Montmayeur A."/>
            <person name="Murphy C."/>
            <person name="Neiman D."/>
            <person name="Pearson M."/>
            <person name="Priest M."/>
            <person name="Roberts A."/>
            <person name="Saif S."/>
            <person name="Shea T."/>
            <person name="Sisk P."/>
            <person name="Sykes S."/>
            <person name="Wortman J."/>
            <person name="Nusbaum C."/>
            <person name="Birren B."/>
        </authorList>
    </citation>
    <scope>NUCLEOTIDE SEQUENCE [LARGE SCALE GENOMIC DNA]</scope>
    <source>
        <strain evidence="5 6">ATCC 51513</strain>
    </source>
</reference>
<feature type="compositionally biased region" description="Low complexity" evidence="1">
    <location>
        <begin position="989"/>
        <end position="999"/>
    </location>
</feature>
<feature type="region of interest" description="Disordered" evidence="1">
    <location>
        <begin position="377"/>
        <end position="399"/>
    </location>
</feature>
<dbReference type="InterPro" id="IPR036691">
    <property type="entry name" value="Endo/exonu/phosph_ase_sf"/>
</dbReference>
<dbReference type="Pfam" id="PF03372">
    <property type="entry name" value="Exo_endo_phos"/>
    <property type="match status" value="1"/>
</dbReference>
<keyword evidence="2" id="KW-0812">Transmembrane</keyword>
<dbReference type="PANTHER" id="PTHR42834:SF1">
    <property type="entry name" value="ENDONUCLEASE_EXONUCLEASE_PHOSPHATASE FAMILY PROTEIN (AFU_ORTHOLOGUE AFUA_3G09210)"/>
    <property type="match status" value="1"/>
</dbReference>
<keyword evidence="2" id="KW-0472">Membrane</keyword>
<dbReference type="PANTHER" id="PTHR42834">
    <property type="entry name" value="ENDONUCLEASE/EXONUCLEASE/PHOSPHATASE FAMILY PROTEIN (AFU_ORTHOLOGUE AFUA_3G09210)"/>
    <property type="match status" value="1"/>
</dbReference>
<dbReference type="InterPro" id="IPR047971">
    <property type="entry name" value="ExeM-like"/>
</dbReference>
<dbReference type="InterPro" id="IPR006311">
    <property type="entry name" value="TAT_signal"/>
</dbReference>
<evidence type="ECO:0000256" key="1">
    <source>
        <dbReference type="SAM" id="MobiDB-lite"/>
    </source>
</evidence>
<dbReference type="GO" id="GO:0003824">
    <property type="term" value="F:catalytic activity"/>
    <property type="evidence" value="ECO:0007669"/>
    <property type="project" value="InterPro"/>
</dbReference>
<feature type="chain" id="PRO_5039580266" description="LTD domain-containing protein" evidence="3">
    <location>
        <begin position="28"/>
        <end position="1030"/>
    </location>
</feature>
<dbReference type="SUPFAM" id="SSF74853">
    <property type="entry name" value="Lamin A/C globular tail domain"/>
    <property type="match status" value="1"/>
</dbReference>
<dbReference type="InterPro" id="IPR005135">
    <property type="entry name" value="Endo/exonuclease/phosphatase"/>
</dbReference>
<feature type="signal peptide" evidence="3">
    <location>
        <begin position="1"/>
        <end position="27"/>
    </location>
</feature>
<feature type="compositionally biased region" description="Low complexity" evidence="1">
    <location>
        <begin position="919"/>
        <end position="934"/>
    </location>
</feature>
<evidence type="ECO:0000313" key="5">
    <source>
        <dbReference type="EMBL" id="EJZ81851.1"/>
    </source>
</evidence>
<dbReference type="eggNOG" id="COG1749">
    <property type="taxonomic scope" value="Bacteria"/>
</dbReference>
<feature type="transmembrane region" description="Helical" evidence="2">
    <location>
        <begin position="998"/>
        <end position="1025"/>
    </location>
</feature>
<protein>
    <recommendedName>
        <fullName evidence="4">LTD domain-containing protein</fullName>
    </recommendedName>
</protein>
<evidence type="ECO:0000259" key="4">
    <source>
        <dbReference type="PROSITE" id="PS51841"/>
    </source>
</evidence>
<dbReference type="Gene3D" id="3.60.10.10">
    <property type="entry name" value="Endonuclease/exonuclease/phosphatase"/>
    <property type="match status" value="1"/>
</dbReference>
<feature type="domain" description="LTD" evidence="4">
    <location>
        <begin position="41"/>
        <end position="162"/>
    </location>
</feature>
<dbReference type="CDD" id="cd04486">
    <property type="entry name" value="YhcR_OBF_like"/>
    <property type="match status" value="1"/>
</dbReference>
<dbReference type="eggNOG" id="COG2374">
    <property type="taxonomic scope" value="Bacteria"/>
</dbReference>
<dbReference type="Pfam" id="PF00932">
    <property type="entry name" value="LTD"/>
    <property type="match status" value="1"/>
</dbReference>
<dbReference type="HOGENOM" id="CLU_006338_2_0_11"/>
<dbReference type="InterPro" id="IPR036415">
    <property type="entry name" value="Lamin_tail_dom_sf"/>
</dbReference>
<dbReference type="PROSITE" id="PS51318">
    <property type="entry name" value="TAT"/>
    <property type="match status" value="1"/>
</dbReference>
<feature type="compositionally biased region" description="Low complexity" evidence="1">
    <location>
        <begin position="898"/>
        <end position="907"/>
    </location>
</feature>
<keyword evidence="2" id="KW-1133">Transmembrane helix</keyword>
<dbReference type="RefSeq" id="WP_004601116.1">
    <property type="nucleotide sequence ID" value="NZ_JH815194.1"/>
</dbReference>
<sequence>MTRPPRPYRSLLALGLAGLLAAAPATATLAAAEPAAPAGPASAAEQAQSPLINEVYGGGGNKNAAFTHDFVELYNPTPEPISLDGWVIEQRSEKGNVGTTVELSGTIEPGGYFLVRGYSNGDNGRPLDEFDQDSAVNFAASGAIAVLLTPAGEVADLVGWGSPATSTGQPAEKTSKTTSIQRREDGAHTGNNAADFHAAEPTPKAGGAAPGPDTPPGPGEEPERNEVPISEIQSEGPESPLAGEAVATEGVVTAAYPEGGLRGFFMQEPGSGGEAPKPGEASRGIFVAAGPEGLPEPGDAVLVTGTAREVEGLTQIDADEVSPAFGAVDPVAPVELDEVPAGDEARESLEGMLVAPTGAYTVTDTYELATYGSVGLAPGERPFRQPTSVHEPSTDPDSPVQVLAREQDELEILLDDGRSGNYQRGDSEVPPAYLSADGGETITPLRVGDRVDFSDPVVLDHRFGDWRLQPTGPLDGRAPAGAAPIDWRDSRPGDAPKVPGDVRVATFNVLNYFPSLGKDEPGCRAYRDREGNPQTARGCRVRGAFDEAAFAAQQEKIVAALNKLDAEVVALEEVENTASLTGDAARRDEALAHLVDALNEAGGEWDYVPSPKDLPADEDTIRLGFIYRPDAVAPSGESRILDHPAFRGVARQPLAQEFELPSGNRFVAVANHFKSKGSVVFGDEDRGDGQANNPAVRTAQAEGLADELEAIDEWGELPVVLLGDFNSYAKEDPLRALEGRGFELLDEGEQFSYVFEGRVGSLDHALVNEHAAPLVAGLEVWPINSPESLAFEYSRRNNNVVDFHAANEFRSSDHDPLVVGLSLKRPEEPPAAPPTSPVPGEPTERPEEPSGPSAPETTPAEPAPSEPSPERPEPEPSSPTTPPTETTDPDAKQPETPPAGSGEAAPEPSTPHGEPEAPVEPGDAPEAPAAPGATERPEEGAPATPSGEENADKEPGESAPAPGAPSQTGGAPSTTSQAPVEPGAPSPAPGTTSPGSGLAATGAAVIGAAALGAVALAVGLVVLALRRRDS</sequence>
<feature type="compositionally biased region" description="Low complexity" evidence="1">
    <location>
        <begin position="957"/>
        <end position="966"/>
    </location>
</feature>
<dbReference type="AlphaFoldDB" id="K0YEP9"/>
<proteinExistence type="predicted"/>
<dbReference type="SUPFAM" id="SSF56219">
    <property type="entry name" value="DNase I-like"/>
    <property type="match status" value="1"/>
</dbReference>
<keyword evidence="6" id="KW-1185">Reference proteome</keyword>
<evidence type="ECO:0000256" key="3">
    <source>
        <dbReference type="SAM" id="SignalP"/>
    </source>
</evidence>
<dbReference type="InterPro" id="IPR001322">
    <property type="entry name" value="Lamin_tail_dom"/>
</dbReference>
<dbReference type="EMBL" id="AHAE01000056">
    <property type="protein sequence ID" value="EJZ81851.1"/>
    <property type="molecule type" value="Genomic_DNA"/>
</dbReference>
<dbReference type="PROSITE" id="PS51841">
    <property type="entry name" value="LTD"/>
    <property type="match status" value="1"/>
</dbReference>
<accession>K0YEP9</accession>
<feature type="compositionally biased region" description="Low complexity" evidence="1">
    <location>
        <begin position="199"/>
        <end position="211"/>
    </location>
</feature>
<dbReference type="PATRIC" id="fig|883169.3.peg.1182"/>
<feature type="region of interest" description="Disordered" evidence="1">
    <location>
        <begin position="160"/>
        <end position="225"/>
    </location>
</feature>
<organism evidence="5 6">
    <name type="scientific">Corynebacterium otitidis ATCC 51513</name>
    <dbReference type="NCBI Taxonomy" id="883169"/>
    <lineage>
        <taxon>Bacteria</taxon>
        <taxon>Bacillati</taxon>
        <taxon>Actinomycetota</taxon>
        <taxon>Actinomycetes</taxon>
        <taxon>Mycobacteriales</taxon>
        <taxon>Corynebacteriaceae</taxon>
        <taxon>Corynebacterium</taxon>
    </lineage>
</organism>